<dbReference type="InterPro" id="IPR050557">
    <property type="entry name" value="RTX_toxin/Mannuronan_C5-epim"/>
</dbReference>
<feature type="region of interest" description="Disordered" evidence="8">
    <location>
        <begin position="219"/>
        <end position="243"/>
    </location>
</feature>
<dbReference type="InterPro" id="IPR038255">
    <property type="entry name" value="PBS_linker_sf"/>
</dbReference>
<dbReference type="PROSITE" id="PS00330">
    <property type="entry name" value="HEMOLYSIN_CALCIUM"/>
    <property type="match status" value="7"/>
</dbReference>
<dbReference type="Pfam" id="PF13946">
    <property type="entry name" value="DUF4214"/>
    <property type="match status" value="2"/>
</dbReference>
<evidence type="ECO:0000256" key="3">
    <source>
        <dbReference type="ARBA" id="ARBA00022525"/>
    </source>
</evidence>
<dbReference type="PANTHER" id="PTHR38340:SF1">
    <property type="entry name" value="S-LAYER PROTEIN"/>
    <property type="match status" value="1"/>
</dbReference>
<name>A0ABY4AMA4_9BURK</name>
<dbReference type="Gene3D" id="2.150.10.10">
    <property type="entry name" value="Serralysin-like metalloprotease, C-terminal"/>
    <property type="match status" value="3"/>
</dbReference>
<organism evidence="10 11">
    <name type="scientific">Orrella daihaiensis</name>
    <dbReference type="NCBI Taxonomy" id="2782176"/>
    <lineage>
        <taxon>Bacteria</taxon>
        <taxon>Pseudomonadati</taxon>
        <taxon>Pseudomonadota</taxon>
        <taxon>Betaproteobacteria</taxon>
        <taxon>Burkholderiales</taxon>
        <taxon>Alcaligenaceae</taxon>
        <taxon>Orrella</taxon>
    </lineage>
</organism>
<keyword evidence="3" id="KW-0964">Secreted</keyword>
<evidence type="ECO:0000259" key="9">
    <source>
        <dbReference type="Pfam" id="PF13946"/>
    </source>
</evidence>
<keyword evidence="7" id="KW-0472">Membrane</keyword>
<dbReference type="InterPro" id="IPR003995">
    <property type="entry name" value="RTX_toxin_determinant-A"/>
</dbReference>
<dbReference type="InterPro" id="IPR001343">
    <property type="entry name" value="Hemolysn_Ca-bd"/>
</dbReference>
<feature type="domain" description="DUF4214" evidence="9">
    <location>
        <begin position="3"/>
        <end position="51"/>
    </location>
</feature>
<dbReference type="InterPro" id="IPR011049">
    <property type="entry name" value="Serralysin-like_metalloprot_C"/>
</dbReference>
<reference evidence="10 11" key="1">
    <citation type="submission" date="2020-11" db="EMBL/GenBank/DDBJ databases">
        <title>Algicoccus daihaiensis sp.nov., isolated from Daihai Lake in Inner Mongolia.</title>
        <authorList>
            <person name="Kai J."/>
        </authorList>
    </citation>
    <scope>NUCLEOTIDE SEQUENCE [LARGE SCALE GENOMIC DNA]</scope>
    <source>
        <strain evidence="11">f23</strain>
    </source>
</reference>
<dbReference type="Pfam" id="PF00353">
    <property type="entry name" value="HemolysinCabind"/>
    <property type="match status" value="5"/>
</dbReference>
<sequence length="1271" mass="130333">MSTAFISQLYQSLLGREADEPGVRFWAAQMQSGAIDAVGVTQAFVESVEFDTFVEPVARLYFSAFNRVPDADGLAHWVAALRQGATIIEIAEQFVQSGEYQTEHASLSDRDYIESLYQRAFGRDADESGLGYWLQLLESGTPRTAVLTSFAQSEEMIALRSEAAQYSVLHLALTGMSLPISDLVQVLPVQSRAAVIQAIYTGPNYQGVDVPGVSRYVEPEPERQVMPDPEPEPDPDTTAPTIVSFSAAPPATLSVASDEPGQARLLDGTTVLSSQTLAAANTAYSFSVTPQLALTTTSLAVTDASGNVTTSPIPVVLGTTGQDTFVPADSGQHFLFGFDGDDRFQYNLVSAFVSDGQVRDVIVGGAGENTIRLLDSGPITIVATDSFANVSDVETLVAMAANTNAISLALNADAFAAGLRTISLMPDTDPLGTNLIDGSNAASDQALTLYGSSGSDSLIGGAGADILDGGVGADTLEGGVGNDVLEGDDGADELAGGDGNDTFVYGLTSSTEVATGEVIDGGNGSDTIWVRGSTSFANLTTATLLTAGSIEHVLLANSVQATFLGSQLAGQVISINTQQNWGNEELRVELVGTPSVDLSTLTFAAVNNGMDYSSSVTVLGDAANNTVIAPTRVSNIQTLGGDDDITSGTGAYSIDGGEGNDVFRFTDNVQLRDTATVIGGDGTDTIAFSSPIDTLTAQSPQGDNFHADFDKVSSVERISLTGANSFNIGDVFVTAGINTIVTGDDDTTLRYDNTAVGTLTVDATALADGKTLSLIAFGPSAGHWFDVTDLKGNVDATGLAGEISVTAATGSGFDVSVTGGEVNDTLTGGSGDDVLTGASGADQLTGGVGADSLTGGSGADTFVYNAVFGSSSDSHIDVNAGVDHITDLEASDLIKANLSNVNLFDATSANYVVTDQWAGGNLLIIDATGTGSAGSTDLGSVRIDIDTYDRATAANQILYNIVGTSGNDTLVGGSKADTIDGGDGNDHITGGNSADVLSGGDGDDRLYYRQVDELFSSNALIDSIDGGAGSNALVIGNNVGTQSSFQLTSLMSWAGLSNVSRVEAVGPFDAQFNLALADDAYEAGLRVVDLSADTSTSGNDNFINVSAESGSGNGYSLIGSTFRDIITGGAGNDSIDGGAGNDTLTGGVGEDVIDVGSGVDRVVIGTVAAAGIDVVTGFTSDDQISFVSASSYVVDTNNLDSRFSNLNDAIADVVWGWSGNQQPAAIGFTFASNTYVVIDGNSSKHYEAASDAVVQLVGTDLSTLSTANFVA</sequence>
<evidence type="ECO:0000313" key="11">
    <source>
        <dbReference type="Proteomes" id="UP000831607"/>
    </source>
</evidence>
<dbReference type="InterPro" id="IPR025282">
    <property type="entry name" value="DUF4214"/>
</dbReference>
<dbReference type="PRINTS" id="PR01488">
    <property type="entry name" value="RTXTOXINA"/>
</dbReference>
<keyword evidence="5" id="KW-0677">Repeat</keyword>
<evidence type="ECO:0000256" key="8">
    <source>
        <dbReference type="SAM" id="MobiDB-lite"/>
    </source>
</evidence>
<comment type="subcellular location">
    <subcellularLocation>
        <location evidence="1">Membrane</location>
    </subcellularLocation>
    <subcellularLocation>
        <location evidence="2">Secreted</location>
    </subcellularLocation>
</comment>
<accession>A0ABY4AMA4</accession>
<dbReference type="Gene3D" id="1.10.3130.20">
    <property type="entry name" value="Phycobilisome linker domain"/>
    <property type="match status" value="1"/>
</dbReference>
<dbReference type="RefSeq" id="WP_243479916.1">
    <property type="nucleotide sequence ID" value="NZ_CP063982.1"/>
</dbReference>
<evidence type="ECO:0000256" key="4">
    <source>
        <dbReference type="ARBA" id="ARBA00022656"/>
    </source>
</evidence>
<dbReference type="EMBL" id="CP063982">
    <property type="protein sequence ID" value="UOD51451.1"/>
    <property type="molecule type" value="Genomic_DNA"/>
</dbReference>
<evidence type="ECO:0000256" key="5">
    <source>
        <dbReference type="ARBA" id="ARBA00022737"/>
    </source>
</evidence>
<dbReference type="Proteomes" id="UP000831607">
    <property type="component" value="Chromosome"/>
</dbReference>
<evidence type="ECO:0000256" key="1">
    <source>
        <dbReference type="ARBA" id="ARBA00004370"/>
    </source>
</evidence>
<dbReference type="Gene3D" id="2.160.20.160">
    <property type="match status" value="1"/>
</dbReference>
<dbReference type="SUPFAM" id="SSF51120">
    <property type="entry name" value="beta-Roll"/>
    <property type="match status" value="5"/>
</dbReference>
<keyword evidence="4" id="KW-0800">Toxin</keyword>
<dbReference type="InterPro" id="IPR018511">
    <property type="entry name" value="Hemolysin-typ_Ca-bd_CS"/>
</dbReference>
<evidence type="ECO:0000256" key="6">
    <source>
        <dbReference type="ARBA" id="ARBA00023026"/>
    </source>
</evidence>
<feature type="domain" description="DUF4214" evidence="9">
    <location>
        <begin position="91"/>
        <end position="158"/>
    </location>
</feature>
<evidence type="ECO:0000256" key="7">
    <source>
        <dbReference type="ARBA" id="ARBA00023136"/>
    </source>
</evidence>
<gene>
    <name evidence="10" type="ORF">DHf2319_06405</name>
</gene>
<proteinExistence type="predicted"/>
<keyword evidence="6" id="KW-0843">Virulence</keyword>
<evidence type="ECO:0000256" key="2">
    <source>
        <dbReference type="ARBA" id="ARBA00004613"/>
    </source>
</evidence>
<evidence type="ECO:0000313" key="10">
    <source>
        <dbReference type="EMBL" id="UOD51451.1"/>
    </source>
</evidence>
<keyword evidence="11" id="KW-1185">Reference proteome</keyword>
<dbReference type="PANTHER" id="PTHR38340">
    <property type="entry name" value="S-LAYER PROTEIN"/>
    <property type="match status" value="1"/>
</dbReference>
<dbReference type="PRINTS" id="PR00313">
    <property type="entry name" value="CABNDNGRPT"/>
</dbReference>
<protein>
    <submittedName>
        <fullName evidence="10">DUF4214 domain-containing protein</fullName>
    </submittedName>
</protein>